<organism evidence="3 4">
    <name type="scientific">Nematocida ausubeli (strain ATCC PRA-371 / ERTm2)</name>
    <name type="common">Nematode killer fungus</name>
    <dbReference type="NCBI Taxonomy" id="1913371"/>
    <lineage>
        <taxon>Eukaryota</taxon>
        <taxon>Fungi</taxon>
        <taxon>Fungi incertae sedis</taxon>
        <taxon>Microsporidia</taxon>
        <taxon>Nematocida</taxon>
    </lineage>
</organism>
<gene>
    <name evidence="3" type="ORF">NESG_01218</name>
</gene>
<dbReference type="GeneID" id="77676191"/>
<dbReference type="HOGENOM" id="CLU_806738_0_0_1"/>
<reference evidence="3 4" key="1">
    <citation type="journal article" date="2014" name="Genome Announc.">
        <title>Genome Sequence of the Microsporidian Species Nematocida sp1 Strain ERTm6 (ATCC PRA-372).</title>
        <authorList>
            <person name="Bakowski M.A."/>
            <person name="Priest M."/>
            <person name="Young S."/>
            <person name="Cuomo C.A."/>
            <person name="Troemel E.R."/>
        </authorList>
    </citation>
    <scope>NUCLEOTIDE SEQUENCE [LARGE SCALE GENOMIC DNA]</scope>
    <source>
        <strain evidence="3 4">ERTm6</strain>
    </source>
</reference>
<proteinExistence type="predicted"/>
<evidence type="ECO:0000313" key="4">
    <source>
        <dbReference type="Proteomes" id="UP000054524"/>
    </source>
</evidence>
<dbReference type="RefSeq" id="XP_052904658.1">
    <property type="nucleotide sequence ID" value="XM_053048853.1"/>
</dbReference>
<keyword evidence="4" id="KW-1185">Reference proteome</keyword>
<dbReference type="InterPro" id="IPR029069">
    <property type="entry name" value="HotDog_dom_sf"/>
</dbReference>
<feature type="signal peptide" evidence="1">
    <location>
        <begin position="1"/>
        <end position="22"/>
    </location>
</feature>
<comment type="caution">
    <text evidence="3">The sequence shown here is derived from an EMBL/GenBank/DDBJ whole genome shotgun (WGS) entry which is preliminary data.</text>
</comment>
<evidence type="ECO:0000313" key="3">
    <source>
        <dbReference type="EMBL" id="KFG26103.1"/>
    </source>
</evidence>
<dbReference type="Proteomes" id="UP000054524">
    <property type="component" value="Unassembled WGS sequence"/>
</dbReference>
<dbReference type="Pfam" id="PF13622">
    <property type="entry name" value="4HBT_3"/>
    <property type="match status" value="1"/>
</dbReference>
<keyword evidence="1" id="KW-0732">Signal</keyword>
<dbReference type="InterPro" id="IPR049449">
    <property type="entry name" value="TesB_ACOT8-like_N"/>
</dbReference>
<name>A0A086J1T5_NEMA1</name>
<dbReference type="SUPFAM" id="SSF54637">
    <property type="entry name" value="Thioesterase/thiol ester dehydrase-isomerase"/>
    <property type="match status" value="2"/>
</dbReference>
<protein>
    <recommendedName>
        <fullName evidence="2">Acyl-CoA thioesterase-like N-terminal HotDog domain-containing protein</fullName>
    </recommendedName>
</protein>
<feature type="chain" id="PRO_5001807939" description="Acyl-CoA thioesterase-like N-terminal HotDog domain-containing protein" evidence="1">
    <location>
        <begin position="23"/>
        <end position="344"/>
    </location>
</feature>
<evidence type="ECO:0000259" key="2">
    <source>
        <dbReference type="Pfam" id="PF13622"/>
    </source>
</evidence>
<sequence length="344" mass="39350">MRGTWILFRTLKLSLFFVFCIAKTINIKTCTKIEKYSMETEVQNGQYMCNDPFRIEGRPVFGGQIFSHVIGCALKEIEGYDVVTAQCIFQDKTDPDLPIIYRSTDESLGKTVKMVKVEVLQEKDGVEAVRAVGTVLMQKNKSVIMQEKKKYIETIVKTQINPLSEYFSPGTTDPQKIKKMQTVEKYMESILKSKDDFEAYMQTAHKIYSGADVFMLRNKKCPFSRCVGYKLRLPKGEAVSLPKKDELNRVYTYLSFISDEYLLESSLIGKGMCIVNTQYNILTLSHSISFNNCEDFKINRPFFYTMWVDSIQNNMANCSGMIVQGQKVYANIKQTGKIIALSRG</sequence>
<dbReference type="AlphaFoldDB" id="A0A086J1T5"/>
<dbReference type="Gene3D" id="2.40.160.210">
    <property type="entry name" value="Acyl-CoA thioesterase, double hotdog domain"/>
    <property type="match status" value="1"/>
</dbReference>
<evidence type="ECO:0000256" key="1">
    <source>
        <dbReference type="SAM" id="SignalP"/>
    </source>
</evidence>
<dbReference type="InterPro" id="IPR042171">
    <property type="entry name" value="Acyl-CoA_hotdog"/>
</dbReference>
<dbReference type="EMBL" id="AKIJ01000003">
    <property type="protein sequence ID" value="KFG26103.1"/>
    <property type="molecule type" value="Genomic_DNA"/>
</dbReference>
<feature type="domain" description="Acyl-CoA thioesterase-like N-terminal HotDog" evidence="2">
    <location>
        <begin position="59"/>
        <end position="134"/>
    </location>
</feature>
<accession>A0A086J1T5</accession>
<dbReference type="OrthoDB" id="2196040at2759"/>